<accession>A0A849H950</accession>
<keyword evidence="1" id="KW-0808">Transferase</keyword>
<protein>
    <submittedName>
        <fullName evidence="1">Glycosyltransferase</fullName>
    </submittedName>
</protein>
<dbReference type="AlphaFoldDB" id="A0A849H950"/>
<keyword evidence="2" id="KW-1185">Reference proteome</keyword>
<gene>
    <name evidence="1" type="ORF">HJG52_10270</name>
</gene>
<comment type="caution">
    <text evidence="1">The sequence shown here is derived from an EMBL/GenBank/DDBJ whole genome shotgun (WGS) entry which is preliminary data.</text>
</comment>
<dbReference type="GO" id="GO:0016740">
    <property type="term" value="F:transferase activity"/>
    <property type="evidence" value="ECO:0007669"/>
    <property type="project" value="UniProtKB-KW"/>
</dbReference>
<dbReference type="RefSeq" id="WP_171243498.1">
    <property type="nucleotide sequence ID" value="NZ_JABEPQ010000002.1"/>
</dbReference>
<name>A0A849H950_9MICO</name>
<reference evidence="1 2" key="1">
    <citation type="submission" date="2020-04" db="EMBL/GenBank/DDBJ databases">
        <title>Knoellia sp. isolate from air conditioner.</title>
        <authorList>
            <person name="Chea S."/>
            <person name="Kim D.-U."/>
        </authorList>
    </citation>
    <scope>NUCLEOTIDE SEQUENCE [LARGE SCALE GENOMIC DNA]</scope>
    <source>
        <strain evidence="1 2">DB2414S</strain>
    </source>
</reference>
<proteinExistence type="predicted"/>
<evidence type="ECO:0000313" key="2">
    <source>
        <dbReference type="Proteomes" id="UP000588586"/>
    </source>
</evidence>
<dbReference type="EMBL" id="JABEPQ010000002">
    <property type="protein sequence ID" value="NNM46390.1"/>
    <property type="molecule type" value="Genomic_DNA"/>
</dbReference>
<organism evidence="1 2">
    <name type="scientific">Knoellia koreensis</name>
    <dbReference type="NCBI Taxonomy" id="2730921"/>
    <lineage>
        <taxon>Bacteria</taxon>
        <taxon>Bacillati</taxon>
        <taxon>Actinomycetota</taxon>
        <taxon>Actinomycetes</taxon>
        <taxon>Micrococcales</taxon>
        <taxon>Intrasporangiaceae</taxon>
        <taxon>Knoellia</taxon>
    </lineage>
</organism>
<sequence>MARRPARGPAPVVQWAQEHGEVGGVLASHAQLTAQLRAAGHPVTYVDTGSPRRALGALPRAVRRRGLHLLHITRLWRAMVLAPVFALLPGRTALVLHSGSVAGQLERMSHRQRRVLRTALRAYDEIWPVNDEIALAFEDGPGRPVRVITPFSADATSPAHASAGDGQVREPHLLSVATNAGLAHYNADLAVRAAELVRESWPDAALRVLAYGHAGPELAELRAAVAGLPWVELSFDASPSEVHDVLLRSAVFLRPTAWDGDSVIVREALAAGARVVATDTAPRPVGVELASPDAADLARAVVEGGRPSDGGGLTSLTAFDAAVDALGRLS</sequence>
<dbReference type="Gene3D" id="3.40.50.2000">
    <property type="entry name" value="Glycogen Phosphorylase B"/>
    <property type="match status" value="2"/>
</dbReference>
<evidence type="ECO:0000313" key="1">
    <source>
        <dbReference type="EMBL" id="NNM46390.1"/>
    </source>
</evidence>
<dbReference type="Proteomes" id="UP000588586">
    <property type="component" value="Unassembled WGS sequence"/>
</dbReference>
<dbReference type="SUPFAM" id="SSF53756">
    <property type="entry name" value="UDP-Glycosyltransferase/glycogen phosphorylase"/>
    <property type="match status" value="1"/>
</dbReference>
<dbReference type="Pfam" id="PF13692">
    <property type="entry name" value="Glyco_trans_1_4"/>
    <property type="match status" value="1"/>
</dbReference>